<keyword evidence="1" id="KW-0540">Nuclease</keyword>
<evidence type="ECO:0000256" key="3">
    <source>
        <dbReference type="SAM" id="MobiDB-lite"/>
    </source>
</evidence>
<dbReference type="EMBL" id="JAVDXW010000001">
    <property type="protein sequence ID" value="MDR7303653.1"/>
    <property type="molecule type" value="Genomic_DNA"/>
</dbReference>
<feature type="compositionally biased region" description="Polar residues" evidence="3">
    <location>
        <begin position="130"/>
        <end position="141"/>
    </location>
</feature>
<evidence type="ECO:0000256" key="1">
    <source>
        <dbReference type="ARBA" id="ARBA00022759"/>
    </source>
</evidence>
<dbReference type="Proteomes" id="UP001180845">
    <property type="component" value="Unassembled WGS sequence"/>
</dbReference>
<keyword evidence="2" id="KW-0378">Hydrolase</keyword>
<proteinExistence type="predicted"/>
<dbReference type="InterPro" id="IPR001279">
    <property type="entry name" value="Metallo-B-lactamas"/>
</dbReference>
<dbReference type="SUPFAM" id="SSF56281">
    <property type="entry name" value="Metallo-hydrolase/oxidoreductase"/>
    <property type="match status" value="1"/>
</dbReference>
<name>A0AAE3ZHE0_9ACTN</name>
<comment type="caution">
    <text evidence="5">The sequence shown here is derived from an EMBL/GenBank/DDBJ whole genome shotgun (WGS) entry which is preliminary data.</text>
</comment>
<evidence type="ECO:0000256" key="2">
    <source>
        <dbReference type="ARBA" id="ARBA00022801"/>
    </source>
</evidence>
<organism evidence="5 6">
    <name type="scientific">Haloactinomyces albus</name>
    <dbReference type="NCBI Taxonomy" id="1352928"/>
    <lineage>
        <taxon>Bacteria</taxon>
        <taxon>Bacillati</taxon>
        <taxon>Actinomycetota</taxon>
        <taxon>Actinomycetes</taxon>
        <taxon>Actinopolysporales</taxon>
        <taxon>Actinopolysporaceae</taxon>
        <taxon>Haloactinomyces</taxon>
    </lineage>
</organism>
<feature type="domain" description="Metallo-beta-lactamase" evidence="4">
    <location>
        <begin position="43"/>
        <end position="94"/>
    </location>
</feature>
<reference evidence="5" key="1">
    <citation type="submission" date="2023-07" db="EMBL/GenBank/DDBJ databases">
        <title>Sequencing the genomes of 1000 actinobacteria strains.</title>
        <authorList>
            <person name="Klenk H.-P."/>
        </authorList>
    </citation>
    <scope>NUCLEOTIDE SEQUENCE</scope>
    <source>
        <strain evidence="5">DSM 45977</strain>
    </source>
</reference>
<dbReference type="Gene3D" id="3.60.15.10">
    <property type="entry name" value="Ribonuclease Z/Hydroxyacylglutathione hydrolase-like"/>
    <property type="match status" value="1"/>
</dbReference>
<dbReference type="PANTHER" id="PTHR46018">
    <property type="entry name" value="ZINC PHOSPHODIESTERASE ELAC PROTEIN 1"/>
    <property type="match status" value="1"/>
</dbReference>
<dbReference type="InterPro" id="IPR036866">
    <property type="entry name" value="RibonucZ/Hydroxyglut_hydro"/>
</dbReference>
<sequence>MTGLFASAPEPARAARPVGSGRSGLTLIGAGGGPPPWGGRSGISSAIQVEDRTYLIDLGHGAFEGTHKAGIEASGIRSVFVTHLHSDHIADLYTVPWLRHGGIRSVDGPIDLYGPGPAGALPPPNPPDRQVSTVSPDNPTPGTVDFIDKAIEASAYDLNIRMRDEAWPDIRSVLRAHDIALPEVGASATGNLWPDMDPFTVLENDDVKVSATLVQHPPVFPSFAFRFDTDDGSVVFSGDTSASANLVRLADDVDILVHEVIDLDWVAEQNVPDSLLKHLAASHTDVNRVGAIAERAGAKTLVLNHLVPGDPSSVNDGQWLRRAQRGYSGKVILGHDLMQLDIG</sequence>
<dbReference type="RefSeq" id="WP_310276106.1">
    <property type="nucleotide sequence ID" value="NZ_JAVDXW010000001.1"/>
</dbReference>
<dbReference type="GO" id="GO:0042781">
    <property type="term" value="F:3'-tRNA processing endoribonuclease activity"/>
    <property type="evidence" value="ECO:0007669"/>
    <property type="project" value="TreeGrafter"/>
</dbReference>
<protein>
    <submittedName>
        <fullName evidence="5">Ribonuclease BN (tRNA processing enzyme)</fullName>
    </submittedName>
</protein>
<dbReference type="InterPro" id="IPR044094">
    <property type="entry name" value="AtsA-like_MBL-fold"/>
</dbReference>
<keyword evidence="1" id="KW-0255">Endonuclease</keyword>
<dbReference type="CDD" id="cd07719">
    <property type="entry name" value="arylsulfatase_AtsA-like_MBL-fold"/>
    <property type="match status" value="1"/>
</dbReference>
<evidence type="ECO:0000313" key="6">
    <source>
        <dbReference type="Proteomes" id="UP001180845"/>
    </source>
</evidence>
<feature type="compositionally biased region" description="Low complexity" evidence="3">
    <location>
        <begin position="1"/>
        <end position="17"/>
    </location>
</feature>
<accession>A0AAE3ZHE0</accession>
<feature type="region of interest" description="Disordered" evidence="3">
    <location>
        <begin position="115"/>
        <end position="142"/>
    </location>
</feature>
<evidence type="ECO:0000313" key="5">
    <source>
        <dbReference type="EMBL" id="MDR7303653.1"/>
    </source>
</evidence>
<feature type="region of interest" description="Disordered" evidence="3">
    <location>
        <begin position="1"/>
        <end position="20"/>
    </location>
</feature>
<gene>
    <name evidence="5" type="ORF">JOF55_003834</name>
</gene>
<dbReference type="PANTHER" id="PTHR46018:SF2">
    <property type="entry name" value="ZINC PHOSPHODIESTERASE ELAC PROTEIN 1"/>
    <property type="match status" value="1"/>
</dbReference>
<dbReference type="AlphaFoldDB" id="A0AAE3ZHE0"/>
<keyword evidence="6" id="KW-1185">Reference proteome</keyword>
<dbReference type="Pfam" id="PF00753">
    <property type="entry name" value="Lactamase_B"/>
    <property type="match status" value="1"/>
</dbReference>
<evidence type="ECO:0000259" key="4">
    <source>
        <dbReference type="Pfam" id="PF00753"/>
    </source>
</evidence>